<name>A0A4P5PGN1_9ENTE</name>
<dbReference type="GO" id="GO:0030170">
    <property type="term" value="F:pyridoxal phosphate binding"/>
    <property type="evidence" value="ECO:0007669"/>
    <property type="project" value="InterPro"/>
</dbReference>
<dbReference type="InterPro" id="IPR027619">
    <property type="entry name" value="C-S_lyase_PatB-like"/>
</dbReference>
<comment type="similarity">
    <text evidence="5">Belongs to the class-II pyridoxal-phosphate-dependent aminotransferase family. MalY/PatB cystathionine beta-lyase subfamily.</text>
</comment>
<dbReference type="Gene3D" id="3.40.640.10">
    <property type="entry name" value="Type I PLP-dependent aspartate aminotransferase-like (Major domain)"/>
    <property type="match status" value="1"/>
</dbReference>
<dbReference type="OrthoDB" id="9802872at2"/>
<dbReference type="Pfam" id="PF00155">
    <property type="entry name" value="Aminotran_1_2"/>
    <property type="match status" value="1"/>
</dbReference>
<dbReference type="InterPro" id="IPR004839">
    <property type="entry name" value="Aminotransferase_I/II_large"/>
</dbReference>
<proteinExistence type="inferred from homology"/>
<feature type="domain" description="Aminotransferase class I/classII large" evidence="6">
    <location>
        <begin position="32"/>
        <end position="377"/>
    </location>
</feature>
<evidence type="ECO:0000256" key="2">
    <source>
        <dbReference type="ARBA" id="ARBA00012224"/>
    </source>
</evidence>
<comment type="cofactor">
    <cofactor evidence="1">
        <name>pyridoxal 5'-phosphate</name>
        <dbReference type="ChEBI" id="CHEBI:597326"/>
    </cofactor>
</comment>
<dbReference type="Proteomes" id="UP000290567">
    <property type="component" value="Unassembled WGS sequence"/>
</dbReference>
<dbReference type="PANTHER" id="PTHR43525:SF1">
    <property type="entry name" value="PROTEIN MALY"/>
    <property type="match status" value="1"/>
</dbReference>
<keyword evidence="3" id="KW-0663">Pyridoxal phosphate</keyword>
<dbReference type="GO" id="GO:0047804">
    <property type="term" value="F:cysteine-S-conjugate beta-lyase activity"/>
    <property type="evidence" value="ECO:0007669"/>
    <property type="project" value="UniProtKB-EC"/>
</dbReference>
<keyword evidence="4 7" id="KW-0456">Lyase</keyword>
<dbReference type="RefSeq" id="WP_146623222.1">
    <property type="nucleotide sequence ID" value="NZ_BJCC01000024.1"/>
</dbReference>
<evidence type="ECO:0000256" key="3">
    <source>
        <dbReference type="ARBA" id="ARBA00022898"/>
    </source>
</evidence>
<evidence type="ECO:0000259" key="6">
    <source>
        <dbReference type="Pfam" id="PF00155"/>
    </source>
</evidence>
<accession>A0A4P5PGN1</accession>
<dbReference type="InterPro" id="IPR015422">
    <property type="entry name" value="PyrdxlP-dep_Trfase_small"/>
</dbReference>
<dbReference type="EMBL" id="BJCC01000024">
    <property type="protein sequence ID" value="GCF94812.1"/>
    <property type="molecule type" value="Genomic_DNA"/>
</dbReference>
<dbReference type="EC" id="4.4.1.13" evidence="2"/>
<reference evidence="8" key="1">
    <citation type="submission" date="2019-02" db="EMBL/GenBank/DDBJ databases">
        <title>Draft genome sequence of Enterococcus sp. Gos25-1.</title>
        <authorList>
            <person name="Tanaka N."/>
            <person name="Shiwa Y."/>
            <person name="Fujita N."/>
        </authorList>
    </citation>
    <scope>NUCLEOTIDE SEQUENCE [LARGE SCALE GENOMIC DNA]</scope>
    <source>
        <strain evidence="8">Gos25-1</strain>
    </source>
</reference>
<evidence type="ECO:0000256" key="1">
    <source>
        <dbReference type="ARBA" id="ARBA00001933"/>
    </source>
</evidence>
<dbReference type="PANTHER" id="PTHR43525">
    <property type="entry name" value="PROTEIN MALY"/>
    <property type="match status" value="1"/>
</dbReference>
<dbReference type="NCBIfam" id="TIGR04350">
    <property type="entry name" value="C_S_lyase_PatB"/>
    <property type="match status" value="1"/>
</dbReference>
<dbReference type="AlphaFoldDB" id="A0A4P5PGN1"/>
<dbReference type="SUPFAM" id="SSF53383">
    <property type="entry name" value="PLP-dependent transferases"/>
    <property type="match status" value="1"/>
</dbReference>
<sequence length="398" mass="45604">MEHFDQETQRFHTNAYKWGISEGELPMWVADMDFQTAPAIIEAIETRTAHGVFGYNGIPQAFYQAVAEWWNRRHGLDLEEEWVLFCTGVVPAISSIVRKVTKVGDKVVIFSPVYNIFYNSIVNNHRNVLSSDLVHQEGHYAIDFEDLEKKLADAHTSLLVFCNPHNPIGKIWETDTLEKIGRLCLKYQVTIVSDEIHCDLTFPGIRYNSFYSVSDEVRENVILCCAPTKAFNIAGLQTAAIVVKNQRLRSLVNRGINTDEVAEPNSFAIQAAIAAFTKGESWLEELNHYLYQNREYISFFLDHRLPEIHLVASQATYLAWLDCSQLTEDADELCRFIRKQTGLYLTAGSIFGENAQDFIRLNYATNRARVEDGLRRLEKGVQLYKETEGFMKRHSDMV</sequence>
<keyword evidence="8" id="KW-1185">Reference proteome</keyword>
<evidence type="ECO:0000256" key="4">
    <source>
        <dbReference type="ARBA" id="ARBA00023239"/>
    </source>
</evidence>
<dbReference type="InterPro" id="IPR015424">
    <property type="entry name" value="PyrdxlP-dep_Trfase"/>
</dbReference>
<gene>
    <name evidence="7" type="primary">cblA2</name>
    <name evidence="7" type="ORF">NRIC_27030</name>
</gene>
<evidence type="ECO:0000256" key="5">
    <source>
        <dbReference type="ARBA" id="ARBA00037974"/>
    </source>
</evidence>
<protein>
    <recommendedName>
        <fullName evidence="2">cysteine-S-conjugate beta-lyase</fullName>
        <ecNumber evidence="2">4.4.1.13</ecNumber>
    </recommendedName>
</protein>
<organism evidence="7 8">
    <name type="scientific">Enterococcus florum</name>
    <dbReference type="NCBI Taxonomy" id="2480627"/>
    <lineage>
        <taxon>Bacteria</taxon>
        <taxon>Bacillati</taxon>
        <taxon>Bacillota</taxon>
        <taxon>Bacilli</taxon>
        <taxon>Lactobacillales</taxon>
        <taxon>Enterococcaceae</taxon>
        <taxon>Enterococcus</taxon>
    </lineage>
</organism>
<dbReference type="InterPro" id="IPR051798">
    <property type="entry name" value="Class-II_PLP-Dep_Aminotrans"/>
</dbReference>
<comment type="caution">
    <text evidence="7">The sequence shown here is derived from an EMBL/GenBank/DDBJ whole genome shotgun (WGS) entry which is preliminary data.</text>
</comment>
<dbReference type="CDD" id="cd00609">
    <property type="entry name" value="AAT_like"/>
    <property type="match status" value="1"/>
</dbReference>
<evidence type="ECO:0000313" key="8">
    <source>
        <dbReference type="Proteomes" id="UP000290567"/>
    </source>
</evidence>
<dbReference type="InterPro" id="IPR015421">
    <property type="entry name" value="PyrdxlP-dep_Trfase_major"/>
</dbReference>
<dbReference type="Gene3D" id="3.90.1150.10">
    <property type="entry name" value="Aspartate Aminotransferase, domain 1"/>
    <property type="match status" value="1"/>
</dbReference>
<evidence type="ECO:0000313" key="7">
    <source>
        <dbReference type="EMBL" id="GCF94812.1"/>
    </source>
</evidence>